<dbReference type="AlphaFoldDB" id="A0A1H1S7L5"/>
<reference evidence="3 4" key="1">
    <citation type="submission" date="2016-10" db="EMBL/GenBank/DDBJ databases">
        <authorList>
            <person name="de Groot N.N."/>
        </authorList>
    </citation>
    <scope>NUCLEOTIDE SEQUENCE [LARGE SCALE GENOMIC DNA]</scope>
    <source>
        <strain evidence="3 4">MP1X4</strain>
    </source>
</reference>
<dbReference type="GO" id="GO:0016788">
    <property type="term" value="F:hydrolase activity, acting on ester bonds"/>
    <property type="evidence" value="ECO:0007669"/>
    <property type="project" value="TreeGrafter"/>
</dbReference>
<evidence type="ECO:0008006" key="5">
    <source>
        <dbReference type="Google" id="ProtNLM"/>
    </source>
</evidence>
<dbReference type="InterPro" id="IPR052558">
    <property type="entry name" value="Siderophore_Hydrolase_D"/>
</dbReference>
<comment type="similarity">
    <text evidence="1">Belongs to the esterase D family.</text>
</comment>
<organism evidence="3 4">
    <name type="scientific">Mucilaginibacter mallensis</name>
    <dbReference type="NCBI Taxonomy" id="652787"/>
    <lineage>
        <taxon>Bacteria</taxon>
        <taxon>Pseudomonadati</taxon>
        <taxon>Bacteroidota</taxon>
        <taxon>Sphingobacteriia</taxon>
        <taxon>Sphingobacteriales</taxon>
        <taxon>Sphingobacteriaceae</taxon>
        <taxon>Mucilaginibacter</taxon>
    </lineage>
</organism>
<gene>
    <name evidence="3" type="ORF">SAMN05216490_1156</name>
</gene>
<dbReference type="EMBL" id="LT629740">
    <property type="protein sequence ID" value="SDS43893.1"/>
    <property type="molecule type" value="Genomic_DNA"/>
</dbReference>
<dbReference type="SUPFAM" id="SSF53474">
    <property type="entry name" value="alpha/beta-Hydrolases"/>
    <property type="match status" value="1"/>
</dbReference>
<evidence type="ECO:0000313" key="4">
    <source>
        <dbReference type="Proteomes" id="UP000199679"/>
    </source>
</evidence>
<dbReference type="Pfam" id="PF00756">
    <property type="entry name" value="Esterase"/>
    <property type="match status" value="1"/>
</dbReference>
<dbReference type="Proteomes" id="UP000199679">
    <property type="component" value="Chromosome I"/>
</dbReference>
<dbReference type="InterPro" id="IPR000801">
    <property type="entry name" value="Esterase-like"/>
</dbReference>
<dbReference type="Gene3D" id="3.40.50.1820">
    <property type="entry name" value="alpha/beta hydrolase"/>
    <property type="match status" value="1"/>
</dbReference>
<dbReference type="RefSeq" id="WP_091370217.1">
    <property type="nucleotide sequence ID" value="NZ_LT629740.1"/>
</dbReference>
<proteinExistence type="inferred from homology"/>
<keyword evidence="4" id="KW-1185">Reference proteome</keyword>
<sequence>MKLKSAIIINLLSLLLVISGCGDSHTTPKKESSSSIKEFTCYSNSVKDTFYITVQLPLNYEKEPKKRYPVVLLTDANFYFPMLAPIVHQYEKGGLLPPLILVGVGYKSFELMNSLRVRDYLYPQAIPSDEMKAPGGGQRYYQFITNDLLPKIDSNYRTEMNTRTLLGHSFGGYFSLFAFQQQMSGKRNDFKGFVSASPSLWYNNNYLFKLPDQLKRTLLKDTVSVFLSVGSFETPKEWTIQPVENMAKQLDNKHISKLKLSTIVYNDLDHMDVGLISFIRGMEKMYAKPAQ</sequence>
<dbReference type="InterPro" id="IPR029058">
    <property type="entry name" value="AB_hydrolase_fold"/>
</dbReference>
<keyword evidence="2" id="KW-0378">Hydrolase</keyword>
<protein>
    <recommendedName>
        <fullName evidence="5">Esterase</fullName>
    </recommendedName>
</protein>
<dbReference type="STRING" id="652787.SAMN05216490_1156"/>
<dbReference type="PROSITE" id="PS51257">
    <property type="entry name" value="PROKAR_LIPOPROTEIN"/>
    <property type="match status" value="1"/>
</dbReference>
<dbReference type="PANTHER" id="PTHR40841">
    <property type="entry name" value="SIDEROPHORE TRIACETYLFUSARININE C ESTERASE"/>
    <property type="match status" value="1"/>
</dbReference>
<evidence type="ECO:0000313" key="3">
    <source>
        <dbReference type="EMBL" id="SDS43893.1"/>
    </source>
</evidence>
<evidence type="ECO:0000256" key="2">
    <source>
        <dbReference type="ARBA" id="ARBA00022801"/>
    </source>
</evidence>
<name>A0A1H1S7L5_MUCMA</name>
<evidence type="ECO:0000256" key="1">
    <source>
        <dbReference type="ARBA" id="ARBA00005622"/>
    </source>
</evidence>
<dbReference type="PANTHER" id="PTHR40841:SF2">
    <property type="entry name" value="SIDEROPHORE-DEGRADING ESTERASE (EUROFUNG)"/>
    <property type="match status" value="1"/>
</dbReference>
<accession>A0A1H1S7L5</accession>
<dbReference type="OrthoDB" id="9784036at2"/>